<keyword evidence="1" id="KW-0812">Transmembrane</keyword>
<evidence type="ECO:0000256" key="1">
    <source>
        <dbReference type="SAM" id="Phobius"/>
    </source>
</evidence>
<dbReference type="Proteomes" id="UP000050517">
    <property type="component" value="Unassembled WGS sequence"/>
</dbReference>
<dbReference type="AlphaFoldDB" id="A0A0Q0UDF0"/>
<dbReference type="STRING" id="1544416.Cocul_01332"/>
<feature type="transmembrane region" description="Helical" evidence="1">
    <location>
        <begin position="249"/>
        <end position="267"/>
    </location>
</feature>
<evidence type="ECO:0000313" key="3">
    <source>
        <dbReference type="Proteomes" id="UP000050517"/>
    </source>
</evidence>
<evidence type="ECO:0000313" key="2">
    <source>
        <dbReference type="EMBL" id="KQB84529.1"/>
    </source>
</evidence>
<comment type="caution">
    <text evidence="2">The sequence shown here is derived from an EMBL/GenBank/DDBJ whole genome shotgun (WGS) entry which is preliminary data.</text>
</comment>
<gene>
    <name evidence="2" type="ORF">Cocul_01332</name>
</gene>
<keyword evidence="1" id="KW-0472">Membrane</keyword>
<dbReference type="OrthoDB" id="2151407at2"/>
<keyword evidence="1" id="KW-1133">Transmembrane helix</keyword>
<feature type="transmembrane region" description="Helical" evidence="1">
    <location>
        <begin position="25"/>
        <end position="45"/>
    </location>
</feature>
<name>A0A0Q0UDF0_9CORY</name>
<feature type="transmembrane region" description="Helical" evidence="1">
    <location>
        <begin position="219"/>
        <end position="237"/>
    </location>
</feature>
<feature type="transmembrane region" description="Helical" evidence="1">
    <location>
        <begin position="307"/>
        <end position="325"/>
    </location>
</feature>
<organism evidence="2 3">
    <name type="scientific">Corynebacterium oculi</name>
    <dbReference type="NCBI Taxonomy" id="1544416"/>
    <lineage>
        <taxon>Bacteria</taxon>
        <taxon>Bacillati</taxon>
        <taxon>Actinomycetota</taxon>
        <taxon>Actinomycetes</taxon>
        <taxon>Mycobacteriales</taxon>
        <taxon>Corynebacteriaceae</taxon>
        <taxon>Corynebacterium</taxon>
    </lineage>
</organism>
<proteinExistence type="predicted"/>
<accession>A0A0Q0UDF0</accession>
<dbReference type="RefSeq" id="WP_055122445.1">
    <property type="nucleotide sequence ID" value="NZ_LKST01000002.1"/>
</dbReference>
<keyword evidence="3" id="KW-1185">Reference proteome</keyword>
<feature type="transmembrane region" description="Helical" evidence="1">
    <location>
        <begin position="194"/>
        <end position="213"/>
    </location>
</feature>
<dbReference type="PATRIC" id="fig|1544416.3.peg.1339"/>
<reference evidence="2 3" key="1">
    <citation type="submission" date="2015-10" db="EMBL/GenBank/DDBJ databases">
        <title>Corynebacteirum lowii and Corynebacterium oculi species nova, derived from human clinical disease and and emended description of Corynebacterium mastiditis.</title>
        <authorList>
            <person name="Bernard K."/>
            <person name="Pacheco A.L."/>
            <person name="Mcdougall C."/>
            <person name="Burtx T."/>
            <person name="Weibe D."/>
            <person name="Tyler S."/>
            <person name="Olson A.B."/>
            <person name="Cnockaert M."/>
            <person name="Eguchi H."/>
            <person name="Kuwahara T."/>
            <person name="Nakayama-Imaohji H."/>
            <person name="Boudewijins M."/>
            <person name="Van Hoecke F."/>
            <person name="Bernier A.-M."/>
            <person name="Vandamme P."/>
        </authorList>
    </citation>
    <scope>NUCLEOTIDE SEQUENCE [LARGE SCALE GENOMIC DNA]</scope>
    <source>
        <strain evidence="2 3">NML 130210</strain>
    </source>
</reference>
<sequence length="338" mass="34383">MAEQTTSPDSPEPTEEKGNRPALKLLGILLGVPCVLIVMLLAFLVPSLNSGASDLPLGVSGPAPAVEQVTEALDQRSPGAFDITTYDSADGAVDAVKNRDEIGAISLDANGITVVTASGAGTPYSQLLKQIGEGLEAQGNSVEYRDVAPFPEEDPTGSAIATLGLPVVFGGNVSAMLLIFLLKGYPRLSILGGILLSITGGISTAAVLQYGFHVLDGDFILTAAALSLGIAAICMTLQGLHNLAGMTGIGIAGILLLFLANPLAGLATGPDWLPAPWGEIGQLLPIGAAGTAIRSAAYFDGAGSGTAFLVLSCWTLAGFLMAAFVSRHKSRKEASVGA</sequence>
<protein>
    <submittedName>
        <fullName evidence="2">ABC-2 family transporter protein</fullName>
    </submittedName>
</protein>
<dbReference type="EMBL" id="LKST01000002">
    <property type="protein sequence ID" value="KQB84529.1"/>
    <property type="molecule type" value="Genomic_DNA"/>
</dbReference>
<feature type="transmembrane region" description="Helical" evidence="1">
    <location>
        <begin position="159"/>
        <end position="182"/>
    </location>
</feature>